<dbReference type="InterPro" id="IPR011002">
    <property type="entry name" value="FliG_a-hlx"/>
</dbReference>
<dbReference type="FunFam" id="1.10.220.30:FF:000001">
    <property type="entry name" value="Flagellar motor switch protein FliG"/>
    <property type="match status" value="1"/>
</dbReference>
<dbReference type="Pfam" id="PF14841">
    <property type="entry name" value="FliG_M"/>
    <property type="match status" value="1"/>
</dbReference>
<accession>A0A845RCM9</accession>
<keyword evidence="5" id="KW-1003">Cell membrane</keyword>
<evidence type="ECO:0000313" key="17">
    <source>
        <dbReference type="Proteomes" id="UP000462501"/>
    </source>
</evidence>
<dbReference type="Gene3D" id="1.10.220.30">
    <property type="match status" value="3"/>
</dbReference>
<reference evidence="14 16" key="1">
    <citation type="submission" date="2018-08" db="EMBL/GenBank/DDBJ databases">
        <title>Murine metabolic-syndrome-specific gut microbial biobank.</title>
        <authorList>
            <person name="Liu C."/>
        </authorList>
    </citation>
    <scope>NUCLEOTIDE SEQUENCE [LARGE SCALE GENOMIC DNA]</scope>
    <source>
        <strain evidence="14 16">X69</strain>
    </source>
</reference>
<keyword evidence="6" id="KW-0145">Chemotaxis</keyword>
<protein>
    <recommendedName>
        <fullName evidence="4">Flagellar motor switch protein FliG</fullName>
    </recommendedName>
</protein>
<dbReference type="SUPFAM" id="SSF48029">
    <property type="entry name" value="FliG"/>
    <property type="match status" value="2"/>
</dbReference>
<sequence>MATKSKLTALQRAAVIIISLGAQRASDIYKFLKEEEVEQLSLEIAKMERLSEEEMQETIEDFYGLCVTQKVINEGGTIYARDVLEKAFGADQAASFMARISKSLKTQAFEFIRKADYKSLQMVLQSEHPQTIALVLSYARSEQASMIIAELPKQLQINVIKRIADLGGVMPGMIAIVEKTLQNRFASIVSTDQMEVGGVTYIADIMNHVDRSTEKYVFDELSENDPELAEEIRKLMFVFEDIANLDSMAVQRFIREVDTKDLAIALKASNEEVKEVILHNMSSRMRETIETDIQYLHNIRMRDVEEAQQKIVGVIRQLEESGEIVIARGKDDEIIA</sequence>
<dbReference type="NCBIfam" id="TIGR00207">
    <property type="entry name" value="fliG"/>
    <property type="match status" value="1"/>
</dbReference>
<evidence type="ECO:0000313" key="14">
    <source>
        <dbReference type="EMBL" id="NBI77453.1"/>
    </source>
</evidence>
<evidence type="ECO:0000256" key="5">
    <source>
        <dbReference type="ARBA" id="ARBA00022475"/>
    </source>
</evidence>
<dbReference type="GO" id="GO:0005886">
    <property type="term" value="C:plasma membrane"/>
    <property type="evidence" value="ECO:0007669"/>
    <property type="project" value="UniProtKB-SubCell"/>
</dbReference>
<dbReference type="InterPro" id="IPR032779">
    <property type="entry name" value="FliG_M"/>
</dbReference>
<evidence type="ECO:0000259" key="13">
    <source>
        <dbReference type="Pfam" id="PF14842"/>
    </source>
</evidence>
<comment type="caution">
    <text evidence="14">The sequence shown here is derived from an EMBL/GenBank/DDBJ whole genome shotgun (WGS) entry which is preliminary data.</text>
</comment>
<evidence type="ECO:0000313" key="16">
    <source>
        <dbReference type="Proteomes" id="UP000446348"/>
    </source>
</evidence>
<evidence type="ECO:0000256" key="6">
    <source>
        <dbReference type="ARBA" id="ARBA00022500"/>
    </source>
</evidence>
<evidence type="ECO:0000256" key="7">
    <source>
        <dbReference type="ARBA" id="ARBA00022779"/>
    </source>
</evidence>
<comment type="similarity">
    <text evidence="3">Belongs to the FliG family.</text>
</comment>
<feature type="coiled-coil region" evidence="10">
    <location>
        <begin position="30"/>
        <end position="57"/>
    </location>
</feature>
<evidence type="ECO:0000313" key="15">
    <source>
        <dbReference type="EMBL" id="NDO39138.1"/>
    </source>
</evidence>
<comment type="subcellular location">
    <subcellularLocation>
        <location evidence="1">Bacterial flagellum basal body</location>
    </subcellularLocation>
    <subcellularLocation>
        <location evidence="2">Cell membrane</location>
        <topology evidence="2">Peripheral membrane protein</topology>
        <orientation evidence="2">Cytoplasmic side</orientation>
    </subcellularLocation>
</comment>
<proteinExistence type="inferred from homology"/>
<keyword evidence="9" id="KW-0975">Bacterial flagellum</keyword>
<dbReference type="PANTHER" id="PTHR30534">
    <property type="entry name" value="FLAGELLAR MOTOR SWITCH PROTEIN FLIG"/>
    <property type="match status" value="1"/>
</dbReference>
<dbReference type="InterPro" id="IPR000090">
    <property type="entry name" value="Flg_Motor_Flig"/>
</dbReference>
<evidence type="ECO:0000259" key="11">
    <source>
        <dbReference type="Pfam" id="PF01706"/>
    </source>
</evidence>
<evidence type="ECO:0000256" key="2">
    <source>
        <dbReference type="ARBA" id="ARBA00004413"/>
    </source>
</evidence>
<dbReference type="RefSeq" id="WP_160208206.1">
    <property type="nucleotide sequence ID" value="NZ_JANJZM010000001.1"/>
</dbReference>
<dbReference type="GO" id="GO:0071973">
    <property type="term" value="P:bacterial-type flagellum-dependent cell motility"/>
    <property type="evidence" value="ECO:0007669"/>
    <property type="project" value="InterPro"/>
</dbReference>
<feature type="domain" description="Flagellar motor switch protein FliG N-terminal" evidence="13">
    <location>
        <begin position="6"/>
        <end position="109"/>
    </location>
</feature>
<dbReference type="OrthoDB" id="9780302at2"/>
<dbReference type="Pfam" id="PF14842">
    <property type="entry name" value="FliG_N"/>
    <property type="match status" value="1"/>
</dbReference>
<dbReference type="Proteomes" id="UP000462501">
    <property type="component" value="Unassembled WGS sequence"/>
</dbReference>
<dbReference type="Proteomes" id="UP000446348">
    <property type="component" value="Unassembled WGS sequence"/>
</dbReference>
<name>A0A845RCM9_9FIRM</name>
<dbReference type="PRINTS" id="PR00954">
    <property type="entry name" value="FLGMOTORFLIG"/>
</dbReference>
<dbReference type="Pfam" id="PF01706">
    <property type="entry name" value="FliG_C"/>
    <property type="match status" value="1"/>
</dbReference>
<keyword evidence="7" id="KW-0283">Flagellar rotation</keyword>
<dbReference type="PIRSF" id="PIRSF003161">
    <property type="entry name" value="FliG"/>
    <property type="match status" value="1"/>
</dbReference>
<dbReference type="InterPro" id="IPR028263">
    <property type="entry name" value="FliG_N"/>
</dbReference>
<keyword evidence="14" id="KW-0282">Flagellum</keyword>
<evidence type="ECO:0000256" key="3">
    <source>
        <dbReference type="ARBA" id="ARBA00010299"/>
    </source>
</evidence>
<keyword evidence="10" id="KW-0175">Coiled coil</keyword>
<feature type="domain" description="Flagellar motor switch protein FliG middle" evidence="12">
    <location>
        <begin position="119"/>
        <end position="190"/>
    </location>
</feature>
<dbReference type="GO" id="GO:0006935">
    <property type="term" value="P:chemotaxis"/>
    <property type="evidence" value="ECO:0007669"/>
    <property type="project" value="UniProtKB-KW"/>
</dbReference>
<dbReference type="GO" id="GO:0003774">
    <property type="term" value="F:cytoskeletal motor activity"/>
    <property type="evidence" value="ECO:0007669"/>
    <property type="project" value="InterPro"/>
</dbReference>
<keyword evidence="14" id="KW-0966">Cell projection</keyword>
<evidence type="ECO:0000256" key="8">
    <source>
        <dbReference type="ARBA" id="ARBA00023136"/>
    </source>
</evidence>
<evidence type="ECO:0000256" key="9">
    <source>
        <dbReference type="ARBA" id="ARBA00023143"/>
    </source>
</evidence>
<dbReference type="AlphaFoldDB" id="A0A845RCM9"/>
<reference evidence="15 17" key="2">
    <citation type="submission" date="2019-06" db="EMBL/GenBank/DDBJ databases">
        <title>Draft genome sequences of 15 bacterial species constituting the stable defined intestinal microbiota of the GM15 gnotobiotic mouse model.</title>
        <authorList>
            <person name="Elie C."/>
            <person name="Mathieu A."/>
            <person name="Saliou A."/>
            <person name="Darnaud M."/>
            <person name="Leulier F."/>
            <person name="Tamellini A."/>
        </authorList>
    </citation>
    <scope>NUCLEOTIDE SEQUENCE [LARGE SCALE GENOMIC DNA]</scope>
    <source>
        <strain evidence="15 17">JM4-15</strain>
    </source>
</reference>
<gene>
    <name evidence="14" type="primary">fliG</name>
    <name evidence="14" type="ORF">D3Z39_00940</name>
    <name evidence="15" type="ORF">FMM72_07690</name>
</gene>
<dbReference type="InterPro" id="IPR023087">
    <property type="entry name" value="Flg_Motor_Flig_C"/>
</dbReference>
<dbReference type="EMBL" id="QXWZ01000001">
    <property type="protein sequence ID" value="NBI77453.1"/>
    <property type="molecule type" value="Genomic_DNA"/>
</dbReference>
<evidence type="ECO:0000256" key="4">
    <source>
        <dbReference type="ARBA" id="ARBA00021870"/>
    </source>
</evidence>
<evidence type="ECO:0000256" key="1">
    <source>
        <dbReference type="ARBA" id="ARBA00004117"/>
    </source>
</evidence>
<dbReference type="EMBL" id="VIQT01000009">
    <property type="protein sequence ID" value="NDO39138.1"/>
    <property type="molecule type" value="Genomic_DNA"/>
</dbReference>
<evidence type="ECO:0000259" key="12">
    <source>
        <dbReference type="Pfam" id="PF14841"/>
    </source>
</evidence>
<dbReference type="GO" id="GO:0009425">
    <property type="term" value="C:bacterial-type flagellum basal body"/>
    <property type="evidence" value="ECO:0007669"/>
    <property type="project" value="UniProtKB-SubCell"/>
</dbReference>
<organism evidence="14 16">
    <name type="scientific">Anaerotruncus colihominis</name>
    <dbReference type="NCBI Taxonomy" id="169435"/>
    <lineage>
        <taxon>Bacteria</taxon>
        <taxon>Bacillati</taxon>
        <taxon>Bacillota</taxon>
        <taxon>Clostridia</taxon>
        <taxon>Eubacteriales</taxon>
        <taxon>Oscillospiraceae</taxon>
        <taxon>Anaerotruncus</taxon>
    </lineage>
</organism>
<keyword evidence="14" id="KW-0969">Cilium</keyword>
<keyword evidence="8" id="KW-0472">Membrane</keyword>
<evidence type="ECO:0000256" key="10">
    <source>
        <dbReference type="SAM" id="Coils"/>
    </source>
</evidence>
<feature type="domain" description="Flagellar motor switch protein FliG C-terminal" evidence="11">
    <location>
        <begin position="220"/>
        <end position="326"/>
    </location>
</feature>
<dbReference type="PANTHER" id="PTHR30534:SF0">
    <property type="entry name" value="FLAGELLAR MOTOR SWITCH PROTEIN FLIG"/>
    <property type="match status" value="1"/>
</dbReference>